<dbReference type="InterPro" id="IPR029151">
    <property type="entry name" value="Sensor-like_sf"/>
</dbReference>
<dbReference type="SUPFAM" id="SSF103190">
    <property type="entry name" value="Sensory domain-like"/>
    <property type="match status" value="1"/>
</dbReference>
<dbReference type="InterPro" id="IPR013767">
    <property type="entry name" value="PAS_fold"/>
</dbReference>
<feature type="transmembrane region" description="Helical" evidence="16">
    <location>
        <begin position="159"/>
        <end position="176"/>
    </location>
</feature>
<dbReference type="FunFam" id="3.30.450.20:FF:000018">
    <property type="entry name" value="Sensor histidine kinase DcuS"/>
    <property type="match status" value="1"/>
</dbReference>
<evidence type="ECO:0000256" key="16">
    <source>
        <dbReference type="SAM" id="Phobius"/>
    </source>
</evidence>
<comment type="function">
    <text evidence="14">Member of the two-component regulatory system DcuR/DcuS. Involved in the C4-dicarboxylate-stimulated regulation of the genes encoding the anaerobic fumarate respiratory system (frdABCD; nuoAN; dcuB; sdhCDAB; etc.). Weakly regulates the aerobic C4-dicarboxylate transporter dctA. Activates DcuR by phosphorylation.</text>
</comment>
<keyword evidence="9 18" id="KW-0418">Kinase</keyword>
<dbReference type="InterPro" id="IPR033463">
    <property type="entry name" value="sCache_3"/>
</dbReference>
<dbReference type="InterPro" id="IPR016120">
    <property type="entry name" value="Sig_transdc_His_kin_SpoOB"/>
</dbReference>
<name>A0A4R3YQV5_9GAMM</name>
<evidence type="ECO:0000256" key="1">
    <source>
        <dbReference type="ARBA" id="ARBA00000085"/>
    </source>
</evidence>
<comment type="catalytic activity">
    <reaction evidence="1">
        <text>ATP + protein L-histidine = ADP + protein N-phospho-L-histidine.</text>
        <dbReference type="EC" id="2.7.13.3"/>
    </reaction>
</comment>
<dbReference type="Pfam" id="PF14689">
    <property type="entry name" value="SPOB_a"/>
    <property type="match status" value="1"/>
</dbReference>
<comment type="caution">
    <text evidence="18">The sequence shown here is derived from an EMBL/GenBank/DDBJ whole genome shotgun (WGS) entry which is preliminary data.</text>
</comment>
<dbReference type="InterPro" id="IPR039506">
    <property type="entry name" value="SPOB_a"/>
</dbReference>
<evidence type="ECO:0000256" key="14">
    <source>
        <dbReference type="ARBA" id="ARBA00054880"/>
    </source>
</evidence>
<keyword evidence="8" id="KW-0547">Nucleotide-binding</keyword>
<evidence type="ECO:0000313" key="19">
    <source>
        <dbReference type="Proteomes" id="UP000295719"/>
    </source>
</evidence>
<keyword evidence="10" id="KW-0067">ATP-binding</keyword>
<dbReference type="FunFam" id="1.10.287.130:FF:000011">
    <property type="entry name" value="Sensor histidine kinase DcuS"/>
    <property type="match status" value="1"/>
</dbReference>
<organism evidence="18 19">
    <name type="scientific">Biostraticola tofi</name>
    <dbReference type="NCBI Taxonomy" id="466109"/>
    <lineage>
        <taxon>Bacteria</taxon>
        <taxon>Pseudomonadati</taxon>
        <taxon>Pseudomonadota</taxon>
        <taxon>Gammaproteobacteria</taxon>
        <taxon>Enterobacterales</taxon>
        <taxon>Bruguierivoracaceae</taxon>
        <taxon>Biostraticola</taxon>
    </lineage>
</organism>
<dbReference type="GO" id="GO:0005886">
    <property type="term" value="C:plasma membrane"/>
    <property type="evidence" value="ECO:0007669"/>
    <property type="project" value="UniProtKB-SubCell"/>
</dbReference>
<dbReference type="SUPFAM" id="SSF55874">
    <property type="entry name" value="ATPase domain of HSP90 chaperone/DNA topoisomerase II/histidine kinase"/>
    <property type="match status" value="1"/>
</dbReference>
<dbReference type="PANTHER" id="PTHR43547:SF10">
    <property type="entry name" value="SENSOR HISTIDINE KINASE DCUS"/>
    <property type="match status" value="1"/>
</dbReference>
<dbReference type="SMART" id="SM00387">
    <property type="entry name" value="HATPase_c"/>
    <property type="match status" value="1"/>
</dbReference>
<keyword evidence="13 16" id="KW-0472">Membrane</keyword>
<evidence type="ECO:0000256" key="15">
    <source>
        <dbReference type="ARBA" id="ARBA00067636"/>
    </source>
</evidence>
<dbReference type="Pfam" id="PF02518">
    <property type="entry name" value="HATPase_c"/>
    <property type="match status" value="1"/>
</dbReference>
<feature type="domain" description="Histidine kinase" evidence="17">
    <location>
        <begin position="345"/>
        <end position="537"/>
    </location>
</feature>
<evidence type="ECO:0000256" key="7">
    <source>
        <dbReference type="ARBA" id="ARBA00022692"/>
    </source>
</evidence>
<evidence type="ECO:0000256" key="12">
    <source>
        <dbReference type="ARBA" id="ARBA00023012"/>
    </source>
</evidence>
<keyword evidence="5" id="KW-0597">Phosphoprotein</keyword>
<reference evidence="18 19" key="1">
    <citation type="submission" date="2019-03" db="EMBL/GenBank/DDBJ databases">
        <title>Genomic Encyclopedia of Type Strains, Phase IV (KMG-IV): sequencing the most valuable type-strain genomes for metagenomic binning, comparative biology and taxonomic classification.</title>
        <authorList>
            <person name="Goeker M."/>
        </authorList>
    </citation>
    <scope>NUCLEOTIDE SEQUENCE [LARGE SCALE GENOMIC DNA]</scope>
    <source>
        <strain evidence="18 19">DSM 19580</strain>
    </source>
</reference>
<dbReference type="Pfam" id="PF17203">
    <property type="entry name" value="sCache_3_2"/>
    <property type="match status" value="1"/>
</dbReference>
<feature type="transmembrane region" description="Helical" evidence="16">
    <location>
        <begin position="20"/>
        <end position="41"/>
    </location>
</feature>
<dbReference type="Pfam" id="PF00989">
    <property type="entry name" value="PAS"/>
    <property type="match status" value="1"/>
</dbReference>
<evidence type="ECO:0000256" key="11">
    <source>
        <dbReference type="ARBA" id="ARBA00022989"/>
    </source>
</evidence>
<dbReference type="PROSITE" id="PS50109">
    <property type="entry name" value="HIS_KIN"/>
    <property type="match status" value="1"/>
</dbReference>
<sequence length="542" mass="59592">MNTPRPRTTRRKPLKLGISVALMVSAVLVSVLLAVHALHFYQLSHITRENLQDKAENVGRTLADSPTLQSGLLLPPDALLIQNYAERVREHNNLLFVVVTNMAGIRYSHRDPTLIGKPFIGEDLQPALQGKENTAVNRGVLDEALRVFVPIFDQQHRQLGVVVVGISLSNVAAVVNETRWSILWTVLFGMLVGSLGTWALVYALKRIMLGFEPYEISDLFEQRHAMLQSIKEGVIAVDADAHIQVINQEAKRMFTQQVSLETLLAGNDVANWPMLASLQQVLISGIPRRDEEISFKGRLLLTNTVPIVTNGIITGAICTFRDKTEVSQLVQRLTGMVNYADALRAQSHEFMNKLHVILGLLHMKSYPQLEDFILKTATDYQAEIGSLLAKIKSPVIAGFLLGKINRARDAGIALSVSEDSLLPATDDERTTTALITVLGNLIENALDAQQNQSKGEIHVSFHHQANILHCVVGDDGPGITAGHDDDIFQQGFSTKGEGRGLGLSLVRQCLDSLGGSITVESEPGVYTQFYLHLPYKNVTVTS</sequence>
<gene>
    <name evidence="18" type="ORF">EDC52_106128</name>
</gene>
<dbReference type="Gene3D" id="3.30.565.10">
    <property type="entry name" value="Histidine kinase-like ATPase, C-terminal domain"/>
    <property type="match status" value="1"/>
</dbReference>
<dbReference type="EC" id="2.7.13.3" evidence="3"/>
<comment type="subcellular location">
    <subcellularLocation>
        <location evidence="2">Cell membrane</location>
        <topology evidence="2">Multi-pass membrane protein</topology>
    </subcellularLocation>
</comment>
<keyword evidence="4" id="KW-1003">Cell membrane</keyword>
<accession>A0A4R3YQV5</accession>
<dbReference type="AlphaFoldDB" id="A0A4R3YQV5"/>
<evidence type="ECO:0000256" key="5">
    <source>
        <dbReference type="ARBA" id="ARBA00022553"/>
    </source>
</evidence>
<dbReference type="SUPFAM" id="SSF55890">
    <property type="entry name" value="Sporulation response regulatory protein Spo0B"/>
    <property type="match status" value="1"/>
</dbReference>
<dbReference type="InterPro" id="IPR036890">
    <property type="entry name" value="HATPase_C_sf"/>
</dbReference>
<dbReference type="GO" id="GO:0005524">
    <property type="term" value="F:ATP binding"/>
    <property type="evidence" value="ECO:0007669"/>
    <property type="project" value="UniProtKB-KW"/>
</dbReference>
<evidence type="ECO:0000256" key="9">
    <source>
        <dbReference type="ARBA" id="ARBA00022777"/>
    </source>
</evidence>
<keyword evidence="12" id="KW-0902">Two-component regulatory system</keyword>
<evidence type="ECO:0000256" key="10">
    <source>
        <dbReference type="ARBA" id="ARBA00022840"/>
    </source>
</evidence>
<dbReference type="InterPro" id="IPR005467">
    <property type="entry name" value="His_kinase_dom"/>
</dbReference>
<evidence type="ECO:0000313" key="18">
    <source>
        <dbReference type="EMBL" id="TCV95197.1"/>
    </source>
</evidence>
<dbReference type="NCBIfam" id="NF008298">
    <property type="entry name" value="PRK11086.1"/>
    <property type="match status" value="1"/>
</dbReference>
<keyword evidence="11 16" id="KW-1133">Transmembrane helix</keyword>
<keyword evidence="6" id="KW-0808">Transferase</keyword>
<evidence type="ECO:0000256" key="6">
    <source>
        <dbReference type="ARBA" id="ARBA00022679"/>
    </source>
</evidence>
<feature type="transmembrane region" description="Helical" evidence="16">
    <location>
        <begin position="182"/>
        <end position="204"/>
    </location>
</feature>
<dbReference type="OrthoDB" id="9792686at2"/>
<dbReference type="Proteomes" id="UP000295719">
    <property type="component" value="Unassembled WGS sequence"/>
</dbReference>
<evidence type="ECO:0000256" key="3">
    <source>
        <dbReference type="ARBA" id="ARBA00012438"/>
    </source>
</evidence>
<dbReference type="GO" id="GO:0006355">
    <property type="term" value="P:regulation of DNA-templated transcription"/>
    <property type="evidence" value="ECO:0007669"/>
    <property type="project" value="InterPro"/>
</dbReference>
<dbReference type="InterPro" id="IPR003594">
    <property type="entry name" value="HATPase_dom"/>
</dbReference>
<evidence type="ECO:0000256" key="8">
    <source>
        <dbReference type="ARBA" id="ARBA00022741"/>
    </source>
</evidence>
<dbReference type="InterPro" id="IPR004358">
    <property type="entry name" value="Sig_transdc_His_kin-like_C"/>
</dbReference>
<keyword evidence="19" id="KW-1185">Reference proteome</keyword>
<protein>
    <recommendedName>
        <fullName evidence="15">Sensor histidine kinase DcuS</fullName>
        <ecNumber evidence="3">2.7.13.3</ecNumber>
    </recommendedName>
</protein>
<dbReference type="Gene3D" id="3.30.450.20">
    <property type="entry name" value="PAS domain"/>
    <property type="match status" value="2"/>
</dbReference>
<dbReference type="GO" id="GO:0000155">
    <property type="term" value="F:phosphorelay sensor kinase activity"/>
    <property type="evidence" value="ECO:0007669"/>
    <property type="project" value="InterPro"/>
</dbReference>
<evidence type="ECO:0000259" key="17">
    <source>
        <dbReference type="PROSITE" id="PS50109"/>
    </source>
</evidence>
<keyword evidence="7 16" id="KW-0812">Transmembrane</keyword>
<dbReference type="Gene3D" id="1.10.287.130">
    <property type="match status" value="1"/>
</dbReference>
<evidence type="ECO:0000256" key="2">
    <source>
        <dbReference type="ARBA" id="ARBA00004651"/>
    </source>
</evidence>
<evidence type="ECO:0000256" key="13">
    <source>
        <dbReference type="ARBA" id="ARBA00023136"/>
    </source>
</evidence>
<proteinExistence type="predicted"/>
<dbReference type="RefSeq" id="WP_131865883.1">
    <property type="nucleotide sequence ID" value="NZ_SMCR01000006.1"/>
</dbReference>
<dbReference type="PANTHER" id="PTHR43547">
    <property type="entry name" value="TWO-COMPONENT HISTIDINE KINASE"/>
    <property type="match status" value="1"/>
</dbReference>
<dbReference type="PRINTS" id="PR00344">
    <property type="entry name" value="BCTRLSENSOR"/>
</dbReference>
<evidence type="ECO:0000256" key="4">
    <source>
        <dbReference type="ARBA" id="ARBA00022475"/>
    </source>
</evidence>
<dbReference type="EMBL" id="SMCR01000006">
    <property type="protein sequence ID" value="TCV95197.1"/>
    <property type="molecule type" value="Genomic_DNA"/>
</dbReference>